<dbReference type="EMBL" id="CP110431">
    <property type="protein sequence ID" value="WAQ89464.1"/>
    <property type="molecule type" value="Genomic_DNA"/>
</dbReference>
<proteinExistence type="predicted"/>
<sequence>MRPILFSTRSDRVNQFKEAHKNRKTRVEGSKLFFVYQTMNCTLSRLEEKIFPCNYHLIRAENFTAMLLYANSK</sequence>
<keyword evidence="2" id="KW-1185">Reference proteome</keyword>
<dbReference type="GeneID" id="77801927"/>
<gene>
    <name evidence="1" type="ORF">PtA15_11A152</name>
</gene>
<protein>
    <submittedName>
        <fullName evidence="1">Uncharacterized protein</fullName>
    </submittedName>
</protein>
<dbReference type="Proteomes" id="UP001164743">
    <property type="component" value="Chromosome 11A"/>
</dbReference>
<evidence type="ECO:0000313" key="1">
    <source>
        <dbReference type="EMBL" id="WAQ89464.1"/>
    </source>
</evidence>
<accession>A0ABY7CW12</accession>
<name>A0ABY7CW12_9BASI</name>
<dbReference type="RefSeq" id="XP_053025019.1">
    <property type="nucleotide sequence ID" value="XM_053161032.1"/>
</dbReference>
<reference evidence="1" key="1">
    <citation type="submission" date="2022-10" db="EMBL/GenBank/DDBJ databases">
        <title>Puccinia triticina Genome sequencing and assembly.</title>
        <authorList>
            <person name="Li C."/>
        </authorList>
    </citation>
    <scope>NUCLEOTIDE SEQUENCE</scope>
    <source>
        <strain evidence="1">Pt15</strain>
    </source>
</reference>
<evidence type="ECO:0000313" key="2">
    <source>
        <dbReference type="Proteomes" id="UP001164743"/>
    </source>
</evidence>
<organism evidence="1 2">
    <name type="scientific">Puccinia triticina</name>
    <dbReference type="NCBI Taxonomy" id="208348"/>
    <lineage>
        <taxon>Eukaryota</taxon>
        <taxon>Fungi</taxon>
        <taxon>Dikarya</taxon>
        <taxon>Basidiomycota</taxon>
        <taxon>Pucciniomycotina</taxon>
        <taxon>Pucciniomycetes</taxon>
        <taxon>Pucciniales</taxon>
        <taxon>Pucciniaceae</taxon>
        <taxon>Puccinia</taxon>
    </lineage>
</organism>